<keyword evidence="1" id="KW-0472">Membrane</keyword>
<keyword evidence="1" id="KW-1133">Transmembrane helix</keyword>
<name>A0A6A6YKZ9_9PEZI</name>
<dbReference type="OrthoDB" id="10692293at2759"/>
<reference evidence="4" key="2">
    <citation type="submission" date="2020-04" db="EMBL/GenBank/DDBJ databases">
        <authorList>
            <consortium name="NCBI Genome Project"/>
        </authorList>
    </citation>
    <scope>NUCLEOTIDE SEQUENCE</scope>
    <source>
        <strain evidence="4">CBS 304.34</strain>
    </source>
</reference>
<evidence type="ECO:0000313" key="2">
    <source>
        <dbReference type="EMBL" id="KAF2809208.1"/>
    </source>
</evidence>
<keyword evidence="3" id="KW-1185">Reference proteome</keyword>
<dbReference type="Proteomes" id="UP000504636">
    <property type="component" value="Unplaced"/>
</dbReference>
<dbReference type="EMBL" id="MU003702">
    <property type="protein sequence ID" value="KAF2809208.1"/>
    <property type="molecule type" value="Genomic_DNA"/>
</dbReference>
<evidence type="ECO:0000256" key="1">
    <source>
        <dbReference type="SAM" id="Phobius"/>
    </source>
</evidence>
<reference evidence="2 4" key="1">
    <citation type="journal article" date="2020" name="Stud. Mycol.">
        <title>101 Dothideomycetes genomes: a test case for predicting lifestyles and emergence of pathogens.</title>
        <authorList>
            <person name="Haridas S."/>
            <person name="Albert R."/>
            <person name="Binder M."/>
            <person name="Bloem J."/>
            <person name="Labutti K."/>
            <person name="Salamov A."/>
            <person name="Andreopoulos B."/>
            <person name="Baker S."/>
            <person name="Barry K."/>
            <person name="Bills G."/>
            <person name="Bluhm B."/>
            <person name="Cannon C."/>
            <person name="Castanera R."/>
            <person name="Culley D."/>
            <person name="Daum C."/>
            <person name="Ezra D."/>
            <person name="Gonzalez J."/>
            <person name="Henrissat B."/>
            <person name="Kuo A."/>
            <person name="Liang C."/>
            <person name="Lipzen A."/>
            <person name="Lutzoni F."/>
            <person name="Magnuson J."/>
            <person name="Mondo S."/>
            <person name="Nolan M."/>
            <person name="Ohm R."/>
            <person name="Pangilinan J."/>
            <person name="Park H.-J."/>
            <person name="Ramirez L."/>
            <person name="Alfaro M."/>
            <person name="Sun H."/>
            <person name="Tritt A."/>
            <person name="Yoshinaga Y."/>
            <person name="Zwiers L.-H."/>
            <person name="Turgeon B."/>
            <person name="Goodwin S."/>
            <person name="Spatafora J."/>
            <person name="Crous P."/>
            <person name="Grigoriev I."/>
        </authorList>
    </citation>
    <scope>NUCLEOTIDE SEQUENCE</scope>
    <source>
        <strain evidence="2 4">CBS 304.34</strain>
    </source>
</reference>
<evidence type="ECO:0000313" key="3">
    <source>
        <dbReference type="Proteomes" id="UP000504636"/>
    </source>
</evidence>
<dbReference type="AlphaFoldDB" id="A0A6A6YKZ9"/>
<reference evidence="4" key="3">
    <citation type="submission" date="2025-04" db="UniProtKB">
        <authorList>
            <consortium name="RefSeq"/>
        </authorList>
    </citation>
    <scope>IDENTIFICATION</scope>
    <source>
        <strain evidence="4">CBS 304.34</strain>
    </source>
</reference>
<sequence>MFRATYQLRMIDTRGGNHNFVNLGSLYGASQWSPCMSFLQDGTSVIYKRCPNDLVGELRVLEGFNQRLRRLFEPKFKALRERQMAHVLYVLYVHSYAVVVALLIFFQHAPPSINYATRITAAITHNCLQQSRYKSAYVSHLLSRKRPVPRICEV</sequence>
<proteinExistence type="predicted"/>
<dbReference type="GeneID" id="54462662"/>
<evidence type="ECO:0000313" key="4">
    <source>
        <dbReference type="RefSeq" id="XP_033576172.1"/>
    </source>
</evidence>
<protein>
    <submittedName>
        <fullName evidence="2 4">Uncharacterized protein</fullName>
    </submittedName>
</protein>
<accession>A0A6A6YKZ9</accession>
<organism evidence="2">
    <name type="scientific">Mytilinidion resinicola</name>
    <dbReference type="NCBI Taxonomy" id="574789"/>
    <lineage>
        <taxon>Eukaryota</taxon>
        <taxon>Fungi</taxon>
        <taxon>Dikarya</taxon>
        <taxon>Ascomycota</taxon>
        <taxon>Pezizomycotina</taxon>
        <taxon>Dothideomycetes</taxon>
        <taxon>Pleosporomycetidae</taxon>
        <taxon>Mytilinidiales</taxon>
        <taxon>Mytilinidiaceae</taxon>
        <taxon>Mytilinidion</taxon>
    </lineage>
</organism>
<feature type="transmembrane region" description="Helical" evidence="1">
    <location>
        <begin position="87"/>
        <end position="106"/>
    </location>
</feature>
<gene>
    <name evidence="2 4" type="ORF">BDZ99DRAFT_47212</name>
</gene>
<keyword evidence="1" id="KW-0812">Transmembrane</keyword>
<dbReference type="RefSeq" id="XP_033576172.1">
    <property type="nucleotide sequence ID" value="XM_033721769.1"/>
</dbReference>